<gene>
    <name evidence="1" type="ORF">K3G42_005703</name>
</gene>
<organism evidence="1 2">
    <name type="scientific">Sphaerodactylus townsendi</name>
    <dbReference type="NCBI Taxonomy" id="933632"/>
    <lineage>
        <taxon>Eukaryota</taxon>
        <taxon>Metazoa</taxon>
        <taxon>Chordata</taxon>
        <taxon>Craniata</taxon>
        <taxon>Vertebrata</taxon>
        <taxon>Euteleostomi</taxon>
        <taxon>Lepidosauria</taxon>
        <taxon>Squamata</taxon>
        <taxon>Bifurcata</taxon>
        <taxon>Gekkota</taxon>
        <taxon>Sphaerodactylidae</taxon>
        <taxon>Sphaerodactylus</taxon>
    </lineage>
</organism>
<dbReference type="EMBL" id="CM037615">
    <property type="protein sequence ID" value="KAH8012906.1"/>
    <property type="molecule type" value="Genomic_DNA"/>
</dbReference>
<proteinExistence type="predicted"/>
<sequence>MVAASSWGPELSFHVCSFTPKAADAQAEVEKLLEKTRSQEQQVVQQESLIVLREEQLRKREAELGEEMTQLKEKFSKTNAELQKDLHELRGQLAKATEGKTPEDKEREDLEILQAKVSKIEEALQKFPAIEQRYEYLGRVAWNLMTEVNSEKELVTKALEDVSHENARQIRRLQMEHELFLSVRLCQREAEYYGNICSYTAELLGERRIQKELLTQIRSLKEPCRSSPAAISQQLCLPELSQNLDSHAEQIWKAVSQMEEEIHNIEVMLQQLENDGRRKKRKRLFENSFRSRYRRL</sequence>
<reference evidence="1" key="1">
    <citation type="submission" date="2021-08" db="EMBL/GenBank/DDBJ databases">
        <title>The first chromosome-level gecko genome reveals the dynamic sex chromosomes of Neotropical dwarf geckos (Sphaerodactylidae: Sphaerodactylus).</title>
        <authorList>
            <person name="Pinto B.J."/>
            <person name="Keating S.E."/>
            <person name="Gamble T."/>
        </authorList>
    </citation>
    <scope>NUCLEOTIDE SEQUENCE</scope>
    <source>
        <strain evidence="1">TG3544</strain>
    </source>
</reference>
<accession>A0ACB8G063</accession>
<evidence type="ECO:0000313" key="1">
    <source>
        <dbReference type="EMBL" id="KAH8012906.1"/>
    </source>
</evidence>
<protein>
    <submittedName>
        <fullName evidence="1">Uncharacterized protein</fullName>
    </submittedName>
</protein>
<keyword evidence="2" id="KW-1185">Reference proteome</keyword>
<evidence type="ECO:0000313" key="2">
    <source>
        <dbReference type="Proteomes" id="UP000827872"/>
    </source>
</evidence>
<dbReference type="Proteomes" id="UP000827872">
    <property type="component" value="Linkage Group LG02"/>
</dbReference>
<name>A0ACB8G063_9SAUR</name>
<comment type="caution">
    <text evidence="1">The sequence shown here is derived from an EMBL/GenBank/DDBJ whole genome shotgun (WGS) entry which is preliminary data.</text>
</comment>